<gene>
    <name evidence="5" type="ORF">OESDEN_05561</name>
</gene>
<dbReference type="GO" id="GO:0005886">
    <property type="term" value="C:plasma membrane"/>
    <property type="evidence" value="ECO:0007669"/>
    <property type="project" value="TreeGrafter"/>
</dbReference>
<dbReference type="OrthoDB" id="16520at2759"/>
<dbReference type="GO" id="GO:0006508">
    <property type="term" value="P:proteolysis"/>
    <property type="evidence" value="ECO:0007669"/>
    <property type="project" value="InterPro"/>
</dbReference>
<evidence type="ECO:0000313" key="6">
    <source>
        <dbReference type="Proteomes" id="UP000053660"/>
    </source>
</evidence>
<dbReference type="Proteomes" id="UP000053660">
    <property type="component" value="Unassembled WGS sequence"/>
</dbReference>
<keyword evidence="3" id="KW-0325">Glycoprotein</keyword>
<evidence type="ECO:0000256" key="1">
    <source>
        <dbReference type="ARBA" id="ARBA00022438"/>
    </source>
</evidence>
<keyword evidence="1" id="KW-0031">Aminopeptidase</keyword>
<organism evidence="5 6">
    <name type="scientific">Oesophagostomum dentatum</name>
    <name type="common">Nodular worm</name>
    <dbReference type="NCBI Taxonomy" id="61180"/>
    <lineage>
        <taxon>Eukaryota</taxon>
        <taxon>Metazoa</taxon>
        <taxon>Ecdysozoa</taxon>
        <taxon>Nematoda</taxon>
        <taxon>Chromadorea</taxon>
        <taxon>Rhabditida</taxon>
        <taxon>Rhabditina</taxon>
        <taxon>Rhabditomorpha</taxon>
        <taxon>Strongyloidea</taxon>
        <taxon>Strongylidae</taxon>
        <taxon>Oesophagostomum</taxon>
    </lineage>
</organism>
<proteinExistence type="predicted"/>
<dbReference type="Pfam" id="PF00930">
    <property type="entry name" value="DPPIV_N"/>
    <property type="match status" value="1"/>
</dbReference>
<dbReference type="GO" id="GO:0008236">
    <property type="term" value="F:serine-type peptidase activity"/>
    <property type="evidence" value="ECO:0007669"/>
    <property type="project" value="UniProtKB-KW"/>
</dbReference>
<keyword evidence="1" id="KW-0645">Protease</keyword>
<protein>
    <recommendedName>
        <fullName evidence="4">Dipeptidylpeptidase IV N-terminal domain-containing protein</fullName>
    </recommendedName>
</protein>
<evidence type="ECO:0000259" key="4">
    <source>
        <dbReference type="Pfam" id="PF00930"/>
    </source>
</evidence>
<evidence type="ECO:0000256" key="2">
    <source>
        <dbReference type="ARBA" id="ARBA00022825"/>
    </source>
</evidence>
<dbReference type="PANTHER" id="PTHR11731">
    <property type="entry name" value="PROTEASE FAMILY S9B,C DIPEPTIDYL-PEPTIDASE IV-RELATED"/>
    <property type="match status" value="1"/>
</dbReference>
<keyword evidence="6" id="KW-1185">Reference proteome</keyword>
<dbReference type="GO" id="GO:0004177">
    <property type="term" value="F:aminopeptidase activity"/>
    <property type="evidence" value="ECO:0007669"/>
    <property type="project" value="UniProtKB-KW"/>
</dbReference>
<dbReference type="InterPro" id="IPR050278">
    <property type="entry name" value="Serine_Prot_S9B/DPPIV"/>
</dbReference>
<reference evidence="5 6" key="1">
    <citation type="submission" date="2014-03" db="EMBL/GenBank/DDBJ databases">
        <title>Draft genome of the hookworm Oesophagostomum dentatum.</title>
        <authorList>
            <person name="Mitreva M."/>
        </authorList>
    </citation>
    <scope>NUCLEOTIDE SEQUENCE [LARGE SCALE GENOMIC DNA]</scope>
    <source>
        <strain evidence="5 6">OD-Hann</strain>
    </source>
</reference>
<keyword evidence="1" id="KW-0378">Hydrolase</keyword>
<dbReference type="PANTHER" id="PTHR11731:SF200">
    <property type="entry name" value="DIPEPTIDYL PEPTIDASE 10, ISOFORM B"/>
    <property type="match status" value="1"/>
</dbReference>
<sequence length="153" mass="17311">MILLMNIFEYKYPSKTWAEPKDFKSLYSDDAIYIMLPRPKPDGNSYQHIAKLLLQKDASGQITAKSAFLSLGNYDIEDLISYDAATDTLYYRAYAPSSTNLHLFSTKGSPTTADVWKCVSCMSANCTYQTNTISPDLNHVVTMCRVSRFLTNF</sequence>
<keyword evidence="2" id="KW-0720">Serine protease</keyword>
<dbReference type="Gene3D" id="2.140.10.30">
    <property type="entry name" value="Dipeptidylpeptidase IV, N-terminal domain"/>
    <property type="match status" value="1"/>
</dbReference>
<accession>A0A0B1TFB1</accession>
<dbReference type="InterPro" id="IPR002469">
    <property type="entry name" value="Peptidase_S9B_N"/>
</dbReference>
<dbReference type="GO" id="GO:0008239">
    <property type="term" value="F:dipeptidyl-peptidase activity"/>
    <property type="evidence" value="ECO:0007669"/>
    <property type="project" value="TreeGrafter"/>
</dbReference>
<feature type="domain" description="Dipeptidylpeptidase IV N-terminal" evidence="4">
    <location>
        <begin position="14"/>
        <end position="145"/>
    </location>
</feature>
<name>A0A0B1TFB1_OESDE</name>
<dbReference type="AlphaFoldDB" id="A0A0B1TFB1"/>
<evidence type="ECO:0000256" key="3">
    <source>
        <dbReference type="ARBA" id="ARBA00023180"/>
    </source>
</evidence>
<evidence type="ECO:0000313" key="5">
    <source>
        <dbReference type="EMBL" id="KHJ94512.1"/>
    </source>
</evidence>
<dbReference type="EMBL" id="KN550301">
    <property type="protein sequence ID" value="KHJ94512.1"/>
    <property type="molecule type" value="Genomic_DNA"/>
</dbReference>